<dbReference type="GO" id="GO:0042645">
    <property type="term" value="C:mitochondrial nucleoid"/>
    <property type="evidence" value="ECO:0007669"/>
    <property type="project" value="Ensembl"/>
</dbReference>
<dbReference type="STRING" id="30611.ENSOGAP00000011782"/>
<dbReference type="FunCoup" id="H0X8G2">
    <property type="interactions" value="751"/>
</dbReference>
<name>H0X8G2_OTOGA</name>
<dbReference type="PANTHER" id="PTHR16270:SF5">
    <property type="entry name" value="HYPOTHETICAL LOC287798"/>
    <property type="match status" value="1"/>
</dbReference>
<evidence type="ECO:0000313" key="2">
    <source>
        <dbReference type="Ensembl" id="ENSOGAP00000011782.2"/>
    </source>
</evidence>
<keyword evidence="3" id="KW-1185">Reference proteome</keyword>
<feature type="compositionally biased region" description="Basic and acidic residues" evidence="1">
    <location>
        <begin position="147"/>
        <end position="161"/>
    </location>
</feature>
<feature type="region of interest" description="Disordered" evidence="1">
    <location>
        <begin position="303"/>
        <end position="346"/>
    </location>
</feature>
<sequence length="611" mass="68014">MSDTPPRMELCPYCRKPFKRLKSHLPYCKMAGPTIPADRKAYESNPGTLPRAKKLKGPIKDLMKAKRMELETESEKRNSKLIMDKPEQTIQSFPLPAVGLERASTTEADKDIKNQIQLSSKMLKKSEPKTTFQGETKGQFYAPENTSPKREVARDLPKSGESRWNPSEAEASLLVGSMELSLSDQERKYSSAVPNNVQTTSDLKLDKINPQRQELLVKLLDVPIGDNYSSPKNLSGEVKRVRTSLSSNERDSRGRDHLSGASTDVKDTETQEKDIESLILSLKINSLGKIRVMENQEKGLSLGVEMGGRKGNTEKSVSETERQKWTAMSNGSGNFKTDGSAPEKESEVGGHLNLYIPRETTSNGFFSVSQASSQKSLVSLGTQFIQEEKAEASGDNRVPDIKALMEKKEQVSLEPKSGSQFHELHVGCQHPFHSALHHTSKSPFLSHVATADRKMPSSMGLEWFPELYPGYLGLGVLPGKPQYWHELAQKPQLVSPQEGRFSQGTVVPLLERSSTDIRSVESPTWLTTSNFSLRRLLEAVQKGWLRCNTTIRKSGVGSITMLFTGYFILCCSWSFRHLILWCLPCPKRSTGPPCVDTVRTNGDCCSEAHGH</sequence>
<feature type="compositionally biased region" description="Polar residues" evidence="1">
    <location>
        <begin position="326"/>
        <end position="337"/>
    </location>
</feature>
<dbReference type="OMA" id="VHTGWIR"/>
<proteinExistence type="predicted"/>
<dbReference type="Ensembl" id="ENSOGAT00000013155.2">
    <property type="protein sequence ID" value="ENSOGAP00000011782.2"/>
    <property type="gene ID" value="ENSOGAG00000013150.2"/>
</dbReference>
<reference evidence="3" key="1">
    <citation type="submission" date="2011-03" db="EMBL/GenBank/DDBJ databases">
        <title>Version 3 of the genome sequence of Otolemur garnettii (Bushbaby).</title>
        <authorList>
            <consortium name="The Broad Institute Genome Sequencing Platform"/>
            <person name="Di Palma F."/>
            <person name="Johnson J."/>
            <person name="Lander E.S."/>
            <person name="Lindblad-Toh K."/>
            <person name="Jaffe D.B."/>
            <person name="Gnerre S."/>
            <person name="MacCallum I."/>
            <person name="Przybylski D."/>
            <person name="Ribeiro F.J."/>
            <person name="Burton J.N."/>
            <person name="Walker B.J."/>
            <person name="Sharpe T."/>
            <person name="Hall G."/>
        </authorList>
    </citation>
    <scope>NUCLEOTIDE SEQUENCE [LARGE SCALE GENOMIC DNA]</scope>
</reference>
<feature type="compositionally biased region" description="Basic and acidic residues" evidence="1">
    <location>
        <begin position="307"/>
        <end position="324"/>
    </location>
</feature>
<reference evidence="2" key="2">
    <citation type="submission" date="2025-08" db="UniProtKB">
        <authorList>
            <consortium name="Ensembl"/>
        </authorList>
    </citation>
    <scope>IDENTIFICATION</scope>
</reference>
<organism evidence="2 3">
    <name type="scientific">Otolemur garnettii</name>
    <name type="common">Small-eared galago</name>
    <name type="synonym">Garnett's greater bushbaby</name>
    <dbReference type="NCBI Taxonomy" id="30611"/>
    <lineage>
        <taxon>Eukaryota</taxon>
        <taxon>Metazoa</taxon>
        <taxon>Chordata</taxon>
        <taxon>Craniata</taxon>
        <taxon>Vertebrata</taxon>
        <taxon>Euteleostomi</taxon>
        <taxon>Mammalia</taxon>
        <taxon>Eutheria</taxon>
        <taxon>Euarchontoglires</taxon>
        <taxon>Primates</taxon>
        <taxon>Strepsirrhini</taxon>
        <taxon>Lorisiformes</taxon>
        <taxon>Galagidae</taxon>
        <taxon>Otolemur</taxon>
    </lineage>
</organism>
<evidence type="ECO:0000256" key="1">
    <source>
        <dbReference type="SAM" id="MobiDB-lite"/>
    </source>
</evidence>
<dbReference type="GeneTree" id="ENSGT00510000049019"/>
<dbReference type="EMBL" id="AAQR03041728">
    <property type="status" value="NOT_ANNOTATED_CDS"/>
    <property type="molecule type" value="Genomic_DNA"/>
</dbReference>
<accession>H0X8G2</accession>
<evidence type="ECO:0000313" key="3">
    <source>
        <dbReference type="Proteomes" id="UP000005225"/>
    </source>
</evidence>
<feature type="region of interest" description="Disordered" evidence="1">
    <location>
        <begin position="123"/>
        <end position="167"/>
    </location>
</feature>
<dbReference type="InterPro" id="IPR037694">
    <property type="entry name" value="MTNAP1"/>
</dbReference>
<protein>
    <submittedName>
        <fullName evidence="2">Mitochondrial nucleoid associated protein 1</fullName>
    </submittedName>
</protein>
<dbReference type="HOGENOM" id="CLU_037702_0_0_1"/>
<feature type="compositionally biased region" description="Basic and acidic residues" evidence="1">
    <location>
        <begin position="248"/>
        <end position="272"/>
    </location>
</feature>
<dbReference type="InParanoid" id="H0X8G2"/>
<feature type="region of interest" description="Disordered" evidence="1">
    <location>
        <begin position="227"/>
        <end position="272"/>
    </location>
</feature>
<dbReference type="AlphaFoldDB" id="H0X8G2"/>
<reference evidence="2" key="3">
    <citation type="submission" date="2025-09" db="UniProtKB">
        <authorList>
            <consortium name="Ensembl"/>
        </authorList>
    </citation>
    <scope>IDENTIFICATION</scope>
</reference>
<dbReference type="Proteomes" id="UP000005225">
    <property type="component" value="Unassembled WGS sequence"/>
</dbReference>
<dbReference type="PANTHER" id="PTHR16270">
    <property type="entry name" value="HYPOTHETICAL LOC287798"/>
    <property type="match status" value="1"/>
</dbReference>
<dbReference type="eggNOG" id="KOG4092">
    <property type="taxonomic scope" value="Eukaryota"/>
</dbReference>